<keyword evidence="2" id="KW-0808">Transferase</keyword>
<evidence type="ECO:0000313" key="3">
    <source>
        <dbReference type="Proteomes" id="UP000247612"/>
    </source>
</evidence>
<gene>
    <name evidence="2" type="ORF">DES51_10964</name>
</gene>
<dbReference type="Proteomes" id="UP000247612">
    <property type="component" value="Unassembled WGS sequence"/>
</dbReference>
<keyword evidence="3" id="KW-1185">Reference proteome</keyword>
<dbReference type="InterPro" id="IPR029044">
    <property type="entry name" value="Nucleotide-diphossugar_trans"/>
</dbReference>
<comment type="caution">
    <text evidence="2">The sequence shown here is derived from an EMBL/GenBank/DDBJ whole genome shotgun (WGS) entry which is preliminary data.</text>
</comment>
<proteinExistence type="predicted"/>
<dbReference type="InterPro" id="IPR001173">
    <property type="entry name" value="Glyco_trans_2-like"/>
</dbReference>
<dbReference type="RefSeq" id="WP_110370629.1">
    <property type="nucleotide sequence ID" value="NZ_QJKH01000009.1"/>
</dbReference>
<dbReference type="STRING" id="1034346.GCA_000313565_02725"/>
<organism evidence="2 3">
    <name type="scientific">Dielma fastidiosa</name>
    <dbReference type="NCBI Taxonomy" id="1034346"/>
    <lineage>
        <taxon>Bacteria</taxon>
        <taxon>Bacillati</taxon>
        <taxon>Bacillota</taxon>
        <taxon>Erysipelotrichia</taxon>
        <taxon>Erysipelotrichales</taxon>
        <taxon>Erysipelotrichaceae</taxon>
        <taxon>Dielma</taxon>
    </lineage>
</organism>
<dbReference type="Pfam" id="PF00535">
    <property type="entry name" value="Glycos_transf_2"/>
    <property type="match status" value="1"/>
</dbReference>
<dbReference type="SUPFAM" id="SSF53448">
    <property type="entry name" value="Nucleotide-diphospho-sugar transferases"/>
    <property type="match status" value="1"/>
</dbReference>
<dbReference type="PANTHER" id="PTHR43685:SF2">
    <property type="entry name" value="GLYCOSYLTRANSFERASE 2-LIKE DOMAIN-CONTAINING PROTEIN"/>
    <property type="match status" value="1"/>
</dbReference>
<dbReference type="PANTHER" id="PTHR43685">
    <property type="entry name" value="GLYCOSYLTRANSFERASE"/>
    <property type="match status" value="1"/>
</dbReference>
<protein>
    <submittedName>
        <fullName evidence="2">Glycosyltransferase involved in cell wall biosynthesis</fullName>
    </submittedName>
</protein>
<name>A0A318KMX2_9FIRM</name>
<dbReference type="GO" id="GO:0016740">
    <property type="term" value="F:transferase activity"/>
    <property type="evidence" value="ECO:0007669"/>
    <property type="project" value="UniProtKB-KW"/>
</dbReference>
<dbReference type="EMBL" id="QJKH01000009">
    <property type="protein sequence ID" value="PXX77812.1"/>
    <property type="molecule type" value="Genomic_DNA"/>
</dbReference>
<dbReference type="Gene3D" id="3.90.550.10">
    <property type="entry name" value="Spore Coat Polysaccharide Biosynthesis Protein SpsA, Chain A"/>
    <property type="match status" value="1"/>
</dbReference>
<dbReference type="CDD" id="cd00761">
    <property type="entry name" value="Glyco_tranf_GTA_type"/>
    <property type="match status" value="1"/>
</dbReference>
<dbReference type="InterPro" id="IPR050834">
    <property type="entry name" value="Glycosyltransf_2"/>
</dbReference>
<accession>A0A318KMX2</accession>
<evidence type="ECO:0000313" key="2">
    <source>
        <dbReference type="EMBL" id="PXX77812.1"/>
    </source>
</evidence>
<evidence type="ECO:0000259" key="1">
    <source>
        <dbReference type="Pfam" id="PF00535"/>
    </source>
</evidence>
<reference evidence="2 3" key="1">
    <citation type="submission" date="2018-05" db="EMBL/GenBank/DDBJ databases">
        <title>Genomic Encyclopedia of Type Strains, Phase IV (KMG-IV): sequencing the most valuable type-strain genomes for metagenomic binning, comparative biology and taxonomic classification.</title>
        <authorList>
            <person name="Goeker M."/>
        </authorList>
    </citation>
    <scope>NUCLEOTIDE SEQUENCE [LARGE SCALE GENOMIC DNA]</scope>
    <source>
        <strain evidence="2 3">JC118</strain>
    </source>
</reference>
<dbReference type="AlphaFoldDB" id="A0A318KMX2"/>
<feature type="domain" description="Glycosyltransferase 2-like" evidence="1">
    <location>
        <begin position="10"/>
        <end position="136"/>
    </location>
</feature>
<sequence length="310" mass="35940">MNEEVKPSISVICPVYNAQDYLPDLLQSILHQTFQDFECLLVNDGSTDQSEAIILPYLSDPRFRLWKQTNQGAPAARNQGIRQAKGQYLYFCDADDVLDEHCLAVLLAAAKKNQAEIVSAGIEALDKPKSFKDKIKKIIGKLEHREAGWFDSPIPGGKLYLRSFVLNHELQFAPLRLSQDLQYYLEALLCAESFCFIDEIVYYHRSDVAGSISCSYGKRIMDIEKCFDIVQSRMDQMNEGCALAKLIRTLKLRHLMYQWCRISTLAFEDQQEVEEWLRKRIKETIKQGVIWHDCYLHYGEYLCKLILHRR</sequence>